<dbReference type="AlphaFoldDB" id="A0A3L6SVT0"/>
<reference evidence="2" key="1">
    <citation type="journal article" date="2019" name="Nat. Commun.">
        <title>The genome of broomcorn millet.</title>
        <authorList>
            <person name="Zou C."/>
            <person name="Miki D."/>
            <person name="Li D."/>
            <person name="Tang Q."/>
            <person name="Xiao L."/>
            <person name="Rajput S."/>
            <person name="Deng P."/>
            <person name="Jia W."/>
            <person name="Huang R."/>
            <person name="Zhang M."/>
            <person name="Sun Y."/>
            <person name="Hu J."/>
            <person name="Fu X."/>
            <person name="Schnable P.S."/>
            <person name="Li F."/>
            <person name="Zhang H."/>
            <person name="Feng B."/>
            <person name="Zhu X."/>
            <person name="Liu R."/>
            <person name="Schnable J.C."/>
            <person name="Zhu J.-K."/>
            <person name="Zhang H."/>
        </authorList>
    </citation>
    <scope>NUCLEOTIDE SEQUENCE [LARGE SCALE GENOMIC DNA]</scope>
</reference>
<gene>
    <name evidence="1" type="ORF">C2845_PM05G07890</name>
</gene>
<keyword evidence="2" id="KW-1185">Reference proteome</keyword>
<evidence type="ECO:0000313" key="1">
    <source>
        <dbReference type="EMBL" id="RLN28489.1"/>
    </source>
</evidence>
<dbReference type="Proteomes" id="UP000275267">
    <property type="component" value="Unassembled WGS sequence"/>
</dbReference>
<sequence>MALQGLVDWRGRPVNHKKHGGVRASLFIHSQVFVAAFRKRKLPLPENLMEMPDQVTDGTGTSIELMERTAGFE</sequence>
<dbReference type="EMBL" id="PQIB02000003">
    <property type="protein sequence ID" value="RLN28489.1"/>
    <property type="molecule type" value="Genomic_DNA"/>
</dbReference>
<proteinExistence type="predicted"/>
<evidence type="ECO:0000313" key="2">
    <source>
        <dbReference type="Proteomes" id="UP000275267"/>
    </source>
</evidence>
<comment type="caution">
    <text evidence="1">The sequence shown here is derived from an EMBL/GenBank/DDBJ whole genome shotgun (WGS) entry which is preliminary data.</text>
</comment>
<organism evidence="1 2">
    <name type="scientific">Panicum miliaceum</name>
    <name type="common">Proso millet</name>
    <name type="synonym">Broomcorn millet</name>
    <dbReference type="NCBI Taxonomy" id="4540"/>
    <lineage>
        <taxon>Eukaryota</taxon>
        <taxon>Viridiplantae</taxon>
        <taxon>Streptophyta</taxon>
        <taxon>Embryophyta</taxon>
        <taxon>Tracheophyta</taxon>
        <taxon>Spermatophyta</taxon>
        <taxon>Magnoliopsida</taxon>
        <taxon>Liliopsida</taxon>
        <taxon>Poales</taxon>
        <taxon>Poaceae</taxon>
        <taxon>PACMAD clade</taxon>
        <taxon>Panicoideae</taxon>
        <taxon>Panicodae</taxon>
        <taxon>Paniceae</taxon>
        <taxon>Panicinae</taxon>
        <taxon>Panicum</taxon>
        <taxon>Panicum sect. Panicum</taxon>
    </lineage>
</organism>
<name>A0A3L6SVT0_PANMI</name>
<protein>
    <submittedName>
        <fullName evidence="1">Uncharacterized protein</fullName>
    </submittedName>
</protein>
<accession>A0A3L6SVT0</accession>